<evidence type="ECO:0000313" key="2">
    <source>
        <dbReference type="EMBL" id="MDR7157112.1"/>
    </source>
</evidence>
<gene>
    <name evidence="2" type="ORF">J2W40_003960</name>
</gene>
<evidence type="ECO:0008006" key="4">
    <source>
        <dbReference type="Google" id="ProtNLM"/>
    </source>
</evidence>
<protein>
    <recommendedName>
        <fullName evidence="4">Transposase IS4-like domain-containing protein</fullName>
    </recommendedName>
</protein>
<keyword evidence="1" id="KW-0472">Membrane</keyword>
<dbReference type="InterPro" id="IPR012337">
    <property type="entry name" value="RNaseH-like_sf"/>
</dbReference>
<evidence type="ECO:0000313" key="3">
    <source>
        <dbReference type="Proteomes" id="UP001267638"/>
    </source>
</evidence>
<sequence length="114" mass="12492">MSVEGHRWTIEDSFDTAKNEPGLDHNETRSWHGWQLHLSLVMLAFAMMAVIRYCANEATPPIRARIPTIRTCSPGRSRKVGGSPTSLLSVVSGPPASSLDVGDERIKPLLNALI</sequence>
<organism evidence="2 3">
    <name type="scientific">Sphingobium xenophagum</name>
    <dbReference type="NCBI Taxonomy" id="121428"/>
    <lineage>
        <taxon>Bacteria</taxon>
        <taxon>Pseudomonadati</taxon>
        <taxon>Pseudomonadota</taxon>
        <taxon>Alphaproteobacteria</taxon>
        <taxon>Sphingomonadales</taxon>
        <taxon>Sphingomonadaceae</taxon>
        <taxon>Sphingobium</taxon>
    </lineage>
</organism>
<keyword evidence="1" id="KW-0812">Transmembrane</keyword>
<proteinExistence type="predicted"/>
<evidence type="ECO:0000256" key="1">
    <source>
        <dbReference type="SAM" id="Phobius"/>
    </source>
</evidence>
<keyword evidence="3" id="KW-1185">Reference proteome</keyword>
<dbReference type="SUPFAM" id="SSF53098">
    <property type="entry name" value="Ribonuclease H-like"/>
    <property type="match status" value="1"/>
</dbReference>
<dbReference type="EMBL" id="JAVDWV010000029">
    <property type="protein sequence ID" value="MDR7157112.1"/>
    <property type="molecule type" value="Genomic_DNA"/>
</dbReference>
<keyword evidence="1" id="KW-1133">Transmembrane helix</keyword>
<dbReference type="Proteomes" id="UP001267638">
    <property type="component" value="Unassembled WGS sequence"/>
</dbReference>
<comment type="caution">
    <text evidence="2">The sequence shown here is derived from an EMBL/GenBank/DDBJ whole genome shotgun (WGS) entry which is preliminary data.</text>
</comment>
<name>A0ABU1X7T9_SPHXE</name>
<feature type="transmembrane region" description="Helical" evidence="1">
    <location>
        <begin position="34"/>
        <end position="55"/>
    </location>
</feature>
<reference evidence="2 3" key="1">
    <citation type="submission" date="2023-07" db="EMBL/GenBank/DDBJ databases">
        <title>Sorghum-associated microbial communities from plants grown in Nebraska, USA.</title>
        <authorList>
            <person name="Schachtman D."/>
        </authorList>
    </citation>
    <scope>NUCLEOTIDE SEQUENCE [LARGE SCALE GENOMIC DNA]</scope>
    <source>
        <strain evidence="2 3">4256</strain>
    </source>
</reference>
<accession>A0ABU1X7T9</accession>